<organism evidence="2 3">
    <name type="scientific">Natribaculum luteum</name>
    <dbReference type="NCBI Taxonomy" id="1586232"/>
    <lineage>
        <taxon>Archaea</taxon>
        <taxon>Methanobacteriati</taxon>
        <taxon>Methanobacteriota</taxon>
        <taxon>Stenosarchaea group</taxon>
        <taxon>Halobacteria</taxon>
        <taxon>Halobacteriales</taxon>
        <taxon>Natrialbaceae</taxon>
        <taxon>Natribaculum</taxon>
    </lineage>
</organism>
<proteinExistence type="predicted"/>
<evidence type="ECO:0000313" key="2">
    <source>
        <dbReference type="EMBL" id="MFC4248117.1"/>
    </source>
</evidence>
<gene>
    <name evidence="2" type="ORF">ACFOZ7_14440</name>
</gene>
<protein>
    <recommendedName>
        <fullName evidence="1">DUF7344 domain-containing protein</fullName>
    </recommendedName>
</protein>
<dbReference type="Proteomes" id="UP001595821">
    <property type="component" value="Unassembled WGS sequence"/>
</dbReference>
<accession>A0ABD5P1E9</accession>
<dbReference type="InterPro" id="IPR055768">
    <property type="entry name" value="DUF7344"/>
</dbReference>
<reference evidence="2 3" key="1">
    <citation type="journal article" date="2014" name="Int. J. Syst. Evol. Microbiol.">
        <title>Complete genome sequence of Corynebacterium casei LMG S-19264T (=DSM 44701T), isolated from a smear-ripened cheese.</title>
        <authorList>
            <consortium name="US DOE Joint Genome Institute (JGI-PGF)"/>
            <person name="Walter F."/>
            <person name="Albersmeier A."/>
            <person name="Kalinowski J."/>
            <person name="Ruckert C."/>
        </authorList>
    </citation>
    <scope>NUCLEOTIDE SEQUENCE [LARGE SCALE GENOMIC DNA]</scope>
    <source>
        <strain evidence="2 3">IBRC-M 10912</strain>
    </source>
</reference>
<dbReference type="AlphaFoldDB" id="A0ABD5P1E9"/>
<comment type="caution">
    <text evidence="2">The sequence shown here is derived from an EMBL/GenBank/DDBJ whole genome shotgun (WGS) entry which is preliminary data.</text>
</comment>
<dbReference type="RefSeq" id="WP_246971878.1">
    <property type="nucleotide sequence ID" value="NZ_CP095397.1"/>
</dbReference>
<sequence length="121" mass="13133">MFDGGGSVERFAQATGISLDDAYALLASGRTRRTLTVLSTFDPPVTLERLVEGVARLERDEPDERTTTEVRIALVHVVLPRLEDAGLLAFDPATGSVTVEKRLETDSEPFEGVNVESATSR</sequence>
<dbReference type="Pfam" id="PF24035">
    <property type="entry name" value="DUF7344"/>
    <property type="match status" value="1"/>
</dbReference>
<dbReference type="EMBL" id="JBHSDJ010000115">
    <property type="protein sequence ID" value="MFC4248117.1"/>
    <property type="molecule type" value="Genomic_DNA"/>
</dbReference>
<evidence type="ECO:0000313" key="3">
    <source>
        <dbReference type="Proteomes" id="UP001595821"/>
    </source>
</evidence>
<feature type="domain" description="DUF7344" evidence="1">
    <location>
        <begin position="24"/>
        <end position="98"/>
    </location>
</feature>
<name>A0ABD5P1E9_9EURY</name>
<dbReference type="GeneID" id="71852656"/>
<evidence type="ECO:0000259" key="1">
    <source>
        <dbReference type="Pfam" id="PF24035"/>
    </source>
</evidence>